<dbReference type="Proteomes" id="UP000235145">
    <property type="component" value="Unassembled WGS sequence"/>
</dbReference>
<keyword evidence="3" id="KW-0238">DNA-binding</keyword>
<dbReference type="GO" id="GO:0005634">
    <property type="term" value="C:nucleus"/>
    <property type="evidence" value="ECO:0007669"/>
    <property type="project" value="UniProtKB-SubCell"/>
</dbReference>
<dbReference type="Pfam" id="PF00010">
    <property type="entry name" value="HLH"/>
    <property type="match status" value="1"/>
</dbReference>
<dbReference type="InterPro" id="IPR011598">
    <property type="entry name" value="bHLH_dom"/>
</dbReference>
<evidence type="ECO:0000256" key="4">
    <source>
        <dbReference type="ARBA" id="ARBA00023163"/>
    </source>
</evidence>
<evidence type="ECO:0000256" key="2">
    <source>
        <dbReference type="ARBA" id="ARBA00023015"/>
    </source>
</evidence>
<dbReference type="Gramene" id="rna-gnl|WGS:NBSK|LSAT_4X49501_mrna">
    <property type="protein sequence ID" value="cds-PLY97098.1"/>
    <property type="gene ID" value="gene-LSAT_4X49501"/>
</dbReference>
<proteinExistence type="predicted"/>
<evidence type="ECO:0000313" key="7">
    <source>
        <dbReference type="EMBL" id="KAJ0210265.1"/>
    </source>
</evidence>
<keyword evidence="5" id="KW-0539">Nucleus</keyword>
<dbReference type="InterPro" id="IPR036638">
    <property type="entry name" value="HLH_DNA-bd_sf"/>
</dbReference>
<dbReference type="SUPFAM" id="SSF47459">
    <property type="entry name" value="HLH, helix-loop-helix DNA-binding domain"/>
    <property type="match status" value="1"/>
</dbReference>
<dbReference type="PANTHER" id="PTHR45844:SF9">
    <property type="entry name" value="OS09G0463900 PROTEIN"/>
    <property type="match status" value="1"/>
</dbReference>
<evidence type="ECO:0000256" key="1">
    <source>
        <dbReference type="ARBA" id="ARBA00004123"/>
    </source>
</evidence>
<reference evidence="7 8" key="1">
    <citation type="journal article" date="2017" name="Nat. Commun.">
        <title>Genome assembly with in vitro proximity ligation data and whole-genome triplication in lettuce.</title>
        <authorList>
            <person name="Reyes-Chin-Wo S."/>
            <person name="Wang Z."/>
            <person name="Yang X."/>
            <person name="Kozik A."/>
            <person name="Arikit S."/>
            <person name="Song C."/>
            <person name="Xia L."/>
            <person name="Froenicke L."/>
            <person name="Lavelle D.O."/>
            <person name="Truco M.J."/>
            <person name="Xia R."/>
            <person name="Zhu S."/>
            <person name="Xu C."/>
            <person name="Xu H."/>
            <person name="Xu X."/>
            <person name="Cox K."/>
            <person name="Korf I."/>
            <person name="Meyers B.C."/>
            <person name="Michelmore R.W."/>
        </authorList>
    </citation>
    <scope>NUCLEOTIDE SEQUENCE [LARGE SCALE GENOMIC DNA]</scope>
    <source>
        <strain evidence="8">cv. Salinas</strain>
        <tissue evidence="7">Seedlings</tissue>
    </source>
</reference>
<dbReference type="EMBL" id="NBSK02000004">
    <property type="protein sequence ID" value="KAJ0210265.1"/>
    <property type="molecule type" value="Genomic_DNA"/>
</dbReference>
<accession>A0A9R1XDE7</accession>
<dbReference type="AlphaFoldDB" id="A0A9R1XDE7"/>
<dbReference type="GO" id="GO:0046983">
    <property type="term" value="F:protein dimerization activity"/>
    <property type="evidence" value="ECO:0007669"/>
    <property type="project" value="InterPro"/>
</dbReference>
<evidence type="ECO:0000259" key="6">
    <source>
        <dbReference type="PROSITE" id="PS50888"/>
    </source>
</evidence>
<dbReference type="InterPro" id="IPR045847">
    <property type="entry name" value="AIG1-like"/>
</dbReference>
<dbReference type="PROSITE" id="PS50888">
    <property type="entry name" value="BHLH"/>
    <property type="match status" value="1"/>
</dbReference>
<dbReference type="SMART" id="SM00353">
    <property type="entry name" value="HLH"/>
    <property type="match status" value="1"/>
</dbReference>
<name>A0A9R1XDE7_LACSA</name>
<comment type="caution">
    <text evidence="7">The sequence shown here is derived from an EMBL/GenBank/DDBJ whole genome shotgun (WGS) entry which is preliminary data.</text>
</comment>
<keyword evidence="2" id="KW-0805">Transcription regulation</keyword>
<dbReference type="GO" id="GO:0003677">
    <property type="term" value="F:DNA binding"/>
    <property type="evidence" value="ECO:0007669"/>
    <property type="project" value="UniProtKB-KW"/>
</dbReference>
<protein>
    <recommendedName>
        <fullName evidence="6">BHLH domain-containing protein</fullName>
    </recommendedName>
</protein>
<dbReference type="Gene3D" id="4.10.280.10">
    <property type="entry name" value="Helix-loop-helix DNA-binding domain"/>
    <property type="match status" value="1"/>
</dbReference>
<organism evidence="7 8">
    <name type="scientific">Lactuca sativa</name>
    <name type="common">Garden lettuce</name>
    <dbReference type="NCBI Taxonomy" id="4236"/>
    <lineage>
        <taxon>Eukaryota</taxon>
        <taxon>Viridiplantae</taxon>
        <taxon>Streptophyta</taxon>
        <taxon>Embryophyta</taxon>
        <taxon>Tracheophyta</taxon>
        <taxon>Spermatophyta</taxon>
        <taxon>Magnoliopsida</taxon>
        <taxon>eudicotyledons</taxon>
        <taxon>Gunneridae</taxon>
        <taxon>Pentapetalae</taxon>
        <taxon>asterids</taxon>
        <taxon>campanulids</taxon>
        <taxon>Asterales</taxon>
        <taxon>Asteraceae</taxon>
        <taxon>Cichorioideae</taxon>
        <taxon>Cichorieae</taxon>
        <taxon>Lactucinae</taxon>
        <taxon>Lactuca</taxon>
    </lineage>
</organism>
<gene>
    <name evidence="7" type="ORF">LSAT_V11C400176440</name>
</gene>
<keyword evidence="8" id="KW-1185">Reference proteome</keyword>
<evidence type="ECO:0000256" key="5">
    <source>
        <dbReference type="ARBA" id="ARBA00023242"/>
    </source>
</evidence>
<dbReference type="OrthoDB" id="71302at2759"/>
<evidence type="ECO:0000313" key="8">
    <source>
        <dbReference type="Proteomes" id="UP000235145"/>
    </source>
</evidence>
<evidence type="ECO:0000256" key="3">
    <source>
        <dbReference type="ARBA" id="ARBA00023125"/>
    </source>
</evidence>
<sequence>MDFYSPNHIFSNLESIVDDRFLGNLSGFNGDFENVDGLFSKSSQSLVLDEEKGELVKAQPKVIGKKIGLISEEKSLAALKSHSDAERRRRERINAHLDTLRGLVPSNDKMDKATLLAEVIHQVKQLKINATHASKGLLMPEDTDELKVEKLNNGGLVFHTSFCCKKRPELLADVRRSLSSLKVKIERAELSTLGDHVKMVFDFTKTSNGTMDEDIISSIHDAFTSVMEKGSISPEYSPRTTLPNKRRRYSL</sequence>
<feature type="domain" description="BHLH" evidence="6">
    <location>
        <begin position="77"/>
        <end position="126"/>
    </location>
</feature>
<dbReference type="PANTHER" id="PTHR45844">
    <property type="entry name" value="TRANSCRIPTION FACTOR BHLH30"/>
    <property type="match status" value="1"/>
</dbReference>
<comment type="subcellular location">
    <subcellularLocation>
        <location evidence="1">Nucleus</location>
    </subcellularLocation>
</comment>
<dbReference type="GO" id="GO:0003700">
    <property type="term" value="F:DNA-binding transcription factor activity"/>
    <property type="evidence" value="ECO:0007669"/>
    <property type="project" value="InterPro"/>
</dbReference>
<keyword evidence="4" id="KW-0804">Transcription</keyword>